<keyword evidence="3" id="KW-1185">Reference proteome</keyword>
<dbReference type="EMBL" id="SMKI01000546">
    <property type="protein sequence ID" value="TDC63742.1"/>
    <property type="molecule type" value="Genomic_DNA"/>
</dbReference>
<sequence length="269" mass="29170">MTTPRGTLRRYAGLAVLLTGVGLRRLVSYRSDFLVGVGAFALRVVLHALLLGVIYRHVTDIAGWTFREAVLLLGVAMLVRGIDHAFTDQLWELGRKLVQRGELVRYLVRPVHPLFSLLSERFCYPEGIGEAVAGLAVIGYAAGGLDLDLDPARLVVFAVLLLAGALVFAAVKLLLAALAFWTTTSLQVMTAVYELADTARYPLDVFPWPARLLLTGVLPFALTGFVPADYLLHGPSLLTWLAPLIGGALTALALRVWSLGVRRFEAVGP</sequence>
<evidence type="ECO:0000313" key="3">
    <source>
        <dbReference type="Proteomes" id="UP000295345"/>
    </source>
</evidence>
<comment type="caution">
    <text evidence="2">The sequence shown here is derived from an EMBL/GenBank/DDBJ whole genome shotgun (WGS) entry which is preliminary data.</text>
</comment>
<reference evidence="2 3" key="1">
    <citation type="submission" date="2019-03" db="EMBL/GenBank/DDBJ databases">
        <title>Draft genome sequences of novel Actinobacteria.</title>
        <authorList>
            <person name="Sahin N."/>
            <person name="Ay H."/>
            <person name="Saygin H."/>
        </authorList>
    </citation>
    <scope>NUCLEOTIDE SEQUENCE [LARGE SCALE GENOMIC DNA]</scope>
    <source>
        <strain evidence="2 3">DSM 41900</strain>
    </source>
</reference>
<dbReference type="Pfam" id="PF06182">
    <property type="entry name" value="ABC2_membrane_6"/>
    <property type="match status" value="1"/>
</dbReference>
<accession>A0A4R4SNK1</accession>
<dbReference type="PANTHER" id="PTHR36833:SF1">
    <property type="entry name" value="INTEGRAL MEMBRANE TRANSPORT PROTEIN"/>
    <property type="match status" value="1"/>
</dbReference>
<dbReference type="PANTHER" id="PTHR36833">
    <property type="entry name" value="SLR0610 PROTEIN-RELATED"/>
    <property type="match status" value="1"/>
</dbReference>
<dbReference type="RefSeq" id="WP_132821695.1">
    <property type="nucleotide sequence ID" value="NZ_SMKI01000546.1"/>
</dbReference>
<organism evidence="2 3">
    <name type="scientific">Streptomyces hainanensis</name>
    <dbReference type="NCBI Taxonomy" id="402648"/>
    <lineage>
        <taxon>Bacteria</taxon>
        <taxon>Bacillati</taxon>
        <taxon>Actinomycetota</taxon>
        <taxon>Actinomycetes</taxon>
        <taxon>Kitasatosporales</taxon>
        <taxon>Streptomycetaceae</taxon>
        <taxon>Streptomyces</taxon>
    </lineage>
</organism>
<dbReference type="Proteomes" id="UP000295345">
    <property type="component" value="Unassembled WGS sequence"/>
</dbReference>
<dbReference type="OrthoDB" id="9788195at2"/>
<keyword evidence="1" id="KW-0812">Transmembrane</keyword>
<dbReference type="InterPro" id="IPR010390">
    <property type="entry name" value="ABC-2_transporter-like"/>
</dbReference>
<evidence type="ECO:0000256" key="1">
    <source>
        <dbReference type="SAM" id="Phobius"/>
    </source>
</evidence>
<protein>
    <submittedName>
        <fullName evidence="2">ABC transporter permease</fullName>
    </submittedName>
</protein>
<gene>
    <name evidence="2" type="ORF">E1283_32155</name>
</gene>
<proteinExistence type="predicted"/>
<evidence type="ECO:0000313" key="2">
    <source>
        <dbReference type="EMBL" id="TDC63742.1"/>
    </source>
</evidence>
<name>A0A4R4SNK1_9ACTN</name>
<keyword evidence="1" id="KW-1133">Transmembrane helix</keyword>
<feature type="transmembrane region" description="Helical" evidence="1">
    <location>
        <begin position="238"/>
        <end position="257"/>
    </location>
</feature>
<feature type="transmembrane region" description="Helical" evidence="1">
    <location>
        <begin position="33"/>
        <end position="55"/>
    </location>
</feature>
<keyword evidence="1" id="KW-0472">Membrane</keyword>
<feature type="transmembrane region" description="Helical" evidence="1">
    <location>
        <begin position="212"/>
        <end position="232"/>
    </location>
</feature>
<dbReference type="AlphaFoldDB" id="A0A4R4SNK1"/>
<feature type="transmembrane region" description="Helical" evidence="1">
    <location>
        <begin position="154"/>
        <end position="181"/>
    </location>
</feature>